<dbReference type="SUPFAM" id="SSF46689">
    <property type="entry name" value="Homeodomain-like"/>
    <property type="match status" value="2"/>
</dbReference>
<dbReference type="Gene3D" id="1.10.10.60">
    <property type="entry name" value="Homeodomain-like"/>
    <property type="match status" value="1"/>
</dbReference>
<dbReference type="EMBL" id="BAFO02000020">
    <property type="protein sequence ID" value="GAD83870.1"/>
    <property type="molecule type" value="Genomic_DNA"/>
</dbReference>
<dbReference type="InterPro" id="IPR029062">
    <property type="entry name" value="Class_I_gatase-like"/>
</dbReference>
<sequence>MRALPDRARILPPSGPRRIGFLLFDGVKALDYIGPAEVFVEANQFAEAYDVVLLSPSGAPVQTSVGGGVAVAMAAADAPALDTLVVPGSEVSPDEFVRPDLVAAARLLAARSRRVVSICSGAFVLAELGLLDGRAATTHWKFADELARRYPRVDLRPDRIFVRSGEIATSAGVAAGIDLALAIVEEDCGSAVARRVAQGLLVYLQRSGGQDQFSTPLRAVAARPGPVRVVTDLIARDPARQHSVQALARHVNVSPRHLTRLFTEEIGIGPAEYAASVRFELARARLEAGSSVSRAAADAGFSSAESLRRAFIARLGVSPSAYRRRFRSGAGAPPPEQAAAG</sequence>
<dbReference type="STRING" id="1824.SAMN05444423_1011174"/>
<gene>
    <name evidence="4" type="ORF">NCAST_20_04400</name>
</gene>
<dbReference type="SUPFAM" id="SSF52317">
    <property type="entry name" value="Class I glutamine amidotransferase-like"/>
    <property type="match status" value="1"/>
</dbReference>
<dbReference type="Pfam" id="PF01965">
    <property type="entry name" value="DJ-1_PfpI"/>
    <property type="match status" value="1"/>
</dbReference>
<accession>U5E924</accession>
<keyword evidence="5" id="KW-1185">Reference proteome</keyword>
<keyword evidence="1" id="KW-0805">Transcription regulation</keyword>
<evidence type="ECO:0000256" key="2">
    <source>
        <dbReference type="ARBA" id="ARBA00023163"/>
    </source>
</evidence>
<dbReference type="GO" id="GO:0043565">
    <property type="term" value="F:sequence-specific DNA binding"/>
    <property type="evidence" value="ECO:0007669"/>
    <property type="project" value="InterPro"/>
</dbReference>
<dbReference type="InterPro" id="IPR002818">
    <property type="entry name" value="DJ-1/PfpI"/>
</dbReference>
<dbReference type="eggNOG" id="COG4977">
    <property type="taxonomic scope" value="Bacteria"/>
</dbReference>
<dbReference type="Proteomes" id="UP000017048">
    <property type="component" value="Unassembled WGS sequence"/>
</dbReference>
<dbReference type="InterPro" id="IPR009057">
    <property type="entry name" value="Homeodomain-like_sf"/>
</dbReference>
<dbReference type="Gene3D" id="3.40.50.880">
    <property type="match status" value="1"/>
</dbReference>
<dbReference type="PANTHER" id="PTHR43130">
    <property type="entry name" value="ARAC-FAMILY TRANSCRIPTIONAL REGULATOR"/>
    <property type="match status" value="1"/>
</dbReference>
<name>U5E924_NOCAS</name>
<dbReference type="PROSITE" id="PS01124">
    <property type="entry name" value="HTH_ARAC_FAMILY_2"/>
    <property type="match status" value="1"/>
</dbReference>
<protein>
    <submittedName>
        <fullName evidence="4">AraC family transcriptional regulator</fullName>
    </submittedName>
</protein>
<comment type="caution">
    <text evidence="4">The sequence shown here is derived from an EMBL/GenBank/DDBJ whole genome shotgun (WGS) entry which is preliminary data.</text>
</comment>
<feature type="domain" description="HTH araC/xylS-type" evidence="3">
    <location>
        <begin position="228"/>
        <end position="325"/>
    </location>
</feature>
<reference evidence="4 5" key="1">
    <citation type="journal article" date="2014" name="BMC Genomics">
        <title>Genome based analysis of type-I polyketide synthase and nonribosomal peptide synthetase gene clusters in seven strains of five representative Nocardia species.</title>
        <authorList>
            <person name="Komaki H."/>
            <person name="Ichikawa N."/>
            <person name="Hosoyama A."/>
            <person name="Takahashi-Nakaguchi A."/>
            <person name="Matsuzawa T."/>
            <person name="Suzuki K."/>
            <person name="Fujita N."/>
            <person name="Gonoi T."/>
        </authorList>
    </citation>
    <scope>NUCLEOTIDE SEQUENCE [LARGE SCALE GENOMIC DNA]</scope>
    <source>
        <strain evidence="4 5">NBRC 15531</strain>
    </source>
</reference>
<organism evidence="4 5">
    <name type="scientific">Nocardia asteroides NBRC 15531</name>
    <dbReference type="NCBI Taxonomy" id="1110697"/>
    <lineage>
        <taxon>Bacteria</taxon>
        <taxon>Bacillati</taxon>
        <taxon>Actinomycetota</taxon>
        <taxon>Actinomycetes</taxon>
        <taxon>Mycobacteriales</taxon>
        <taxon>Nocardiaceae</taxon>
        <taxon>Nocardia</taxon>
    </lineage>
</organism>
<evidence type="ECO:0000313" key="5">
    <source>
        <dbReference type="Proteomes" id="UP000017048"/>
    </source>
</evidence>
<dbReference type="Pfam" id="PF12833">
    <property type="entry name" value="HTH_18"/>
    <property type="match status" value="1"/>
</dbReference>
<dbReference type="CDD" id="cd03137">
    <property type="entry name" value="GATase1_AraC_1"/>
    <property type="match status" value="1"/>
</dbReference>
<dbReference type="RefSeq" id="WP_022566229.1">
    <property type="nucleotide sequence ID" value="NZ_BAFO02000020.1"/>
</dbReference>
<proteinExistence type="predicted"/>
<evidence type="ECO:0000313" key="4">
    <source>
        <dbReference type="EMBL" id="GAD83870.1"/>
    </source>
</evidence>
<dbReference type="InterPro" id="IPR018060">
    <property type="entry name" value="HTH_AraC"/>
</dbReference>
<dbReference type="AlphaFoldDB" id="U5E924"/>
<dbReference type="OrthoDB" id="4350011at2"/>
<evidence type="ECO:0000256" key="1">
    <source>
        <dbReference type="ARBA" id="ARBA00023015"/>
    </source>
</evidence>
<dbReference type="InterPro" id="IPR052158">
    <property type="entry name" value="INH-QAR"/>
</dbReference>
<dbReference type="GO" id="GO:0003700">
    <property type="term" value="F:DNA-binding transcription factor activity"/>
    <property type="evidence" value="ECO:0007669"/>
    <property type="project" value="InterPro"/>
</dbReference>
<dbReference type="SMART" id="SM00342">
    <property type="entry name" value="HTH_ARAC"/>
    <property type="match status" value="1"/>
</dbReference>
<evidence type="ECO:0000259" key="3">
    <source>
        <dbReference type="PROSITE" id="PS01124"/>
    </source>
</evidence>
<keyword evidence="2" id="KW-0804">Transcription</keyword>
<dbReference type="PANTHER" id="PTHR43130:SF3">
    <property type="entry name" value="HTH-TYPE TRANSCRIPTIONAL REGULATOR RV1931C"/>
    <property type="match status" value="1"/>
</dbReference>